<dbReference type="Proteomes" id="UP000694680">
    <property type="component" value="Chromosome 9"/>
</dbReference>
<evidence type="ECO:0000256" key="1">
    <source>
        <dbReference type="SAM" id="MobiDB-lite"/>
    </source>
</evidence>
<dbReference type="GO" id="GO:0035861">
    <property type="term" value="C:site of double-strand break"/>
    <property type="evidence" value="ECO:0007669"/>
    <property type="project" value="TreeGrafter"/>
</dbReference>
<reference evidence="2" key="2">
    <citation type="submission" date="2025-08" db="UniProtKB">
        <authorList>
            <consortium name="Ensembl"/>
        </authorList>
    </citation>
    <scope>IDENTIFICATION</scope>
</reference>
<dbReference type="GO" id="GO:0005634">
    <property type="term" value="C:nucleus"/>
    <property type="evidence" value="ECO:0007669"/>
    <property type="project" value="TreeGrafter"/>
</dbReference>
<name>A0A8C5GAK5_GOUWI</name>
<evidence type="ECO:0000313" key="2">
    <source>
        <dbReference type="Ensembl" id="ENSGWIP00000026264.1"/>
    </source>
</evidence>
<feature type="region of interest" description="Disordered" evidence="1">
    <location>
        <begin position="159"/>
        <end position="225"/>
    </location>
</feature>
<proteinExistence type="predicted"/>
<reference evidence="2" key="1">
    <citation type="submission" date="2020-06" db="EMBL/GenBank/DDBJ databases">
        <authorList>
            <consortium name="Wellcome Sanger Institute Data Sharing"/>
        </authorList>
    </citation>
    <scope>NUCLEOTIDE SEQUENCE [LARGE SCALE GENOMIC DNA]</scope>
</reference>
<protein>
    <submittedName>
        <fullName evidence="2">Protein PAXX-like</fullName>
    </submittedName>
</protein>
<dbReference type="GO" id="GO:0060090">
    <property type="term" value="F:molecular adaptor activity"/>
    <property type="evidence" value="ECO:0007669"/>
    <property type="project" value="TreeGrafter"/>
</dbReference>
<dbReference type="GO" id="GO:0006303">
    <property type="term" value="P:double-strand break repair via nonhomologous end joining"/>
    <property type="evidence" value="ECO:0007669"/>
    <property type="project" value="InterPro"/>
</dbReference>
<dbReference type="InterPro" id="IPR027873">
    <property type="entry name" value="PAXX"/>
</dbReference>
<sequence>MWMVAEGKKLFLCLEVLVLMDRNLLPEGLWYTRDTSWTQNITDTEHERSSHAQAFSTGVCVCVCACVCVYSLTDGEHVWMKDYSDEELKDFLKKHSMTSTTDYIQHLRVSCSEGDLSVCVSDAAHVLFGRTDLVLSKINECGSKQELKELMFRMAEQLTDGEPPSVSEQQEAQRKPIDFQPQQQQSRASSQVVKRRRPGASLINPGAKRKPDATGVAFNDADDED</sequence>
<organism evidence="2 3">
    <name type="scientific">Gouania willdenowi</name>
    <name type="common">Blunt-snouted clingfish</name>
    <name type="synonym">Lepadogaster willdenowi</name>
    <dbReference type="NCBI Taxonomy" id="441366"/>
    <lineage>
        <taxon>Eukaryota</taxon>
        <taxon>Metazoa</taxon>
        <taxon>Chordata</taxon>
        <taxon>Craniata</taxon>
        <taxon>Vertebrata</taxon>
        <taxon>Euteleostomi</taxon>
        <taxon>Actinopterygii</taxon>
        <taxon>Neopterygii</taxon>
        <taxon>Teleostei</taxon>
        <taxon>Neoteleostei</taxon>
        <taxon>Acanthomorphata</taxon>
        <taxon>Ovalentaria</taxon>
        <taxon>Blenniimorphae</taxon>
        <taxon>Blenniiformes</taxon>
        <taxon>Gobiesocoidei</taxon>
        <taxon>Gobiesocidae</taxon>
        <taxon>Gobiesocinae</taxon>
        <taxon>Gouania</taxon>
    </lineage>
</organism>
<gene>
    <name evidence="2" type="primary">LOC114470410</name>
</gene>
<dbReference type="PANTHER" id="PTHR28586">
    <property type="entry name" value="PROTEIN PAXX"/>
    <property type="match status" value="1"/>
</dbReference>
<dbReference type="Ensembl" id="ENSGWIT00000028677.1">
    <property type="protein sequence ID" value="ENSGWIP00000026264.1"/>
    <property type="gene ID" value="ENSGWIG00000013786.1"/>
</dbReference>
<feature type="compositionally biased region" description="Low complexity" evidence="1">
    <location>
        <begin position="180"/>
        <end position="192"/>
    </location>
</feature>
<keyword evidence="3" id="KW-1185">Reference proteome</keyword>
<dbReference type="AlphaFoldDB" id="A0A8C5GAK5"/>
<dbReference type="Pfam" id="PF15384">
    <property type="entry name" value="PAXX"/>
    <property type="match status" value="1"/>
</dbReference>
<dbReference type="GO" id="GO:0070419">
    <property type="term" value="C:nonhomologous end joining complex"/>
    <property type="evidence" value="ECO:0007669"/>
    <property type="project" value="TreeGrafter"/>
</dbReference>
<accession>A0A8C5GAK5</accession>
<dbReference type="PANTHER" id="PTHR28586:SF1">
    <property type="entry name" value="PROTEIN PAXX"/>
    <property type="match status" value="1"/>
</dbReference>
<reference evidence="2" key="3">
    <citation type="submission" date="2025-09" db="UniProtKB">
        <authorList>
            <consortium name="Ensembl"/>
        </authorList>
    </citation>
    <scope>IDENTIFICATION</scope>
</reference>
<evidence type="ECO:0000313" key="3">
    <source>
        <dbReference type="Proteomes" id="UP000694680"/>
    </source>
</evidence>